<dbReference type="InterPro" id="IPR050777">
    <property type="entry name" value="SET2_Histone-Lys_MeTrsfase"/>
</dbReference>
<keyword evidence="10" id="KW-1185">Reference proteome</keyword>
<accession>A0A8J5IUJ2</accession>
<evidence type="ECO:0000259" key="8">
    <source>
        <dbReference type="PROSITE" id="PS50280"/>
    </source>
</evidence>
<dbReference type="EMBL" id="JAENGY010001961">
    <property type="protein sequence ID" value="KAG6946050.1"/>
    <property type="molecule type" value="Genomic_DNA"/>
</dbReference>
<evidence type="ECO:0000256" key="6">
    <source>
        <dbReference type="ARBA" id="ARBA00022691"/>
    </source>
</evidence>
<evidence type="ECO:0000256" key="4">
    <source>
        <dbReference type="ARBA" id="ARBA00022603"/>
    </source>
</evidence>
<protein>
    <recommendedName>
        <fullName evidence="8">SET domain-containing protein</fullName>
    </recommendedName>
</protein>
<name>A0A8J5IUJ2_9STRA</name>
<dbReference type="AlphaFoldDB" id="A0A8J5IUJ2"/>
<dbReference type="PANTHER" id="PTHR22884">
    <property type="entry name" value="SET DOMAIN PROTEINS"/>
    <property type="match status" value="1"/>
</dbReference>
<reference evidence="9" key="1">
    <citation type="submission" date="2021-01" db="EMBL/GenBank/DDBJ databases">
        <title>Phytophthora aleatoria, a newly-described species from Pinus radiata is distinct from Phytophthora cactorum isolates based on comparative genomics.</title>
        <authorList>
            <person name="Mcdougal R."/>
            <person name="Panda P."/>
            <person name="Williams N."/>
            <person name="Studholme D.J."/>
        </authorList>
    </citation>
    <scope>NUCLEOTIDE SEQUENCE</scope>
    <source>
        <strain evidence="9">NZFS 4037</strain>
    </source>
</reference>
<dbReference type="GO" id="GO:0005694">
    <property type="term" value="C:chromosome"/>
    <property type="evidence" value="ECO:0007669"/>
    <property type="project" value="UniProtKB-SubCell"/>
</dbReference>
<sequence length="156" mass="17006">MRIECSDLTCRVGPGCGDCPWAAYTSAQVNLTVAVSKGKGCGAFTLERIKKGDIVREYAGAIISSKAKKKRYKSTLGKYVMTYGNRKFIDASRYGNASRFVNRSYVSNCEADEWTVSGAFRIGVVAIKDIGRGGEITFAYGGCYTLPNCLCRKCTD</sequence>
<feature type="domain" description="SET" evidence="8">
    <location>
        <begin position="29"/>
        <end position="141"/>
    </location>
</feature>
<dbReference type="InterPro" id="IPR001214">
    <property type="entry name" value="SET_dom"/>
</dbReference>
<evidence type="ECO:0000256" key="1">
    <source>
        <dbReference type="ARBA" id="ARBA00004123"/>
    </source>
</evidence>
<evidence type="ECO:0000256" key="2">
    <source>
        <dbReference type="ARBA" id="ARBA00004286"/>
    </source>
</evidence>
<comment type="caution">
    <text evidence="9">The sequence shown here is derived from an EMBL/GenBank/DDBJ whole genome shotgun (WGS) entry which is preliminary data.</text>
</comment>
<evidence type="ECO:0000256" key="5">
    <source>
        <dbReference type="ARBA" id="ARBA00022679"/>
    </source>
</evidence>
<organism evidence="9 10">
    <name type="scientific">Phytophthora aleatoria</name>
    <dbReference type="NCBI Taxonomy" id="2496075"/>
    <lineage>
        <taxon>Eukaryota</taxon>
        <taxon>Sar</taxon>
        <taxon>Stramenopiles</taxon>
        <taxon>Oomycota</taxon>
        <taxon>Peronosporomycetes</taxon>
        <taxon>Peronosporales</taxon>
        <taxon>Peronosporaceae</taxon>
        <taxon>Phytophthora</taxon>
    </lineage>
</organism>
<gene>
    <name evidence="9" type="ORF">JG688_00016238</name>
</gene>
<keyword evidence="3" id="KW-0158">Chromosome</keyword>
<comment type="subcellular location">
    <subcellularLocation>
        <location evidence="2">Chromosome</location>
    </subcellularLocation>
    <subcellularLocation>
        <location evidence="1">Nucleus</location>
    </subcellularLocation>
</comment>
<evidence type="ECO:0000313" key="9">
    <source>
        <dbReference type="EMBL" id="KAG6946050.1"/>
    </source>
</evidence>
<dbReference type="SMART" id="SM00317">
    <property type="entry name" value="SET"/>
    <property type="match status" value="1"/>
</dbReference>
<dbReference type="Proteomes" id="UP000709295">
    <property type="component" value="Unassembled WGS sequence"/>
</dbReference>
<keyword evidence="6" id="KW-0949">S-adenosyl-L-methionine</keyword>
<dbReference type="GO" id="GO:0005634">
    <property type="term" value="C:nucleus"/>
    <property type="evidence" value="ECO:0007669"/>
    <property type="project" value="UniProtKB-SubCell"/>
</dbReference>
<dbReference type="Pfam" id="PF00856">
    <property type="entry name" value="SET"/>
    <property type="match status" value="1"/>
</dbReference>
<keyword evidence="7" id="KW-0539">Nucleus</keyword>
<evidence type="ECO:0000256" key="3">
    <source>
        <dbReference type="ARBA" id="ARBA00022454"/>
    </source>
</evidence>
<evidence type="ECO:0000256" key="7">
    <source>
        <dbReference type="ARBA" id="ARBA00023242"/>
    </source>
</evidence>
<keyword evidence="4" id="KW-0489">Methyltransferase</keyword>
<evidence type="ECO:0000313" key="10">
    <source>
        <dbReference type="Proteomes" id="UP000709295"/>
    </source>
</evidence>
<dbReference type="PROSITE" id="PS50280">
    <property type="entry name" value="SET"/>
    <property type="match status" value="1"/>
</dbReference>
<dbReference type="GO" id="GO:0032259">
    <property type="term" value="P:methylation"/>
    <property type="evidence" value="ECO:0007669"/>
    <property type="project" value="UniProtKB-KW"/>
</dbReference>
<dbReference type="GO" id="GO:0008168">
    <property type="term" value="F:methyltransferase activity"/>
    <property type="evidence" value="ECO:0007669"/>
    <property type="project" value="UniProtKB-KW"/>
</dbReference>
<proteinExistence type="predicted"/>
<keyword evidence="5" id="KW-0808">Transferase</keyword>